<evidence type="ECO:0000256" key="2">
    <source>
        <dbReference type="ARBA" id="ARBA00023125"/>
    </source>
</evidence>
<gene>
    <name evidence="6" type="ORF">I0C86_21415</name>
</gene>
<organism evidence="6 7">
    <name type="scientific">Plantactinospora alkalitolerans</name>
    <dbReference type="NCBI Taxonomy" id="2789879"/>
    <lineage>
        <taxon>Bacteria</taxon>
        <taxon>Bacillati</taxon>
        <taxon>Actinomycetota</taxon>
        <taxon>Actinomycetes</taxon>
        <taxon>Micromonosporales</taxon>
        <taxon>Micromonosporaceae</taxon>
        <taxon>Plantactinospora</taxon>
    </lineage>
</organism>
<evidence type="ECO:0000259" key="5">
    <source>
        <dbReference type="PROSITE" id="PS50977"/>
    </source>
</evidence>
<dbReference type="SUPFAM" id="SSF48498">
    <property type="entry name" value="Tetracyclin repressor-like, C-terminal domain"/>
    <property type="match status" value="1"/>
</dbReference>
<dbReference type="PRINTS" id="PR00455">
    <property type="entry name" value="HTHTETR"/>
</dbReference>
<dbReference type="PANTHER" id="PTHR30055:SF234">
    <property type="entry name" value="HTH-TYPE TRANSCRIPTIONAL REGULATOR BETI"/>
    <property type="match status" value="1"/>
</dbReference>
<dbReference type="Gene3D" id="1.10.10.60">
    <property type="entry name" value="Homeodomain-like"/>
    <property type="match status" value="1"/>
</dbReference>
<protein>
    <submittedName>
        <fullName evidence="6">TetR/AcrR family transcriptional regulator</fullName>
    </submittedName>
</protein>
<evidence type="ECO:0000256" key="3">
    <source>
        <dbReference type="ARBA" id="ARBA00023163"/>
    </source>
</evidence>
<feature type="DNA-binding region" description="H-T-H motif" evidence="4">
    <location>
        <begin position="44"/>
        <end position="63"/>
    </location>
</feature>
<dbReference type="RefSeq" id="WP_196203039.1">
    <property type="nucleotide sequence ID" value="NZ_JADPUN010000198.1"/>
</dbReference>
<dbReference type="InterPro" id="IPR009057">
    <property type="entry name" value="Homeodomain-like_sf"/>
</dbReference>
<proteinExistence type="predicted"/>
<dbReference type="Gene3D" id="1.10.357.10">
    <property type="entry name" value="Tetracycline Repressor, domain 2"/>
    <property type="match status" value="1"/>
</dbReference>
<dbReference type="InterPro" id="IPR001647">
    <property type="entry name" value="HTH_TetR"/>
</dbReference>
<feature type="domain" description="HTH tetR-type" evidence="5">
    <location>
        <begin position="21"/>
        <end position="81"/>
    </location>
</feature>
<evidence type="ECO:0000313" key="6">
    <source>
        <dbReference type="EMBL" id="MBF9131500.1"/>
    </source>
</evidence>
<dbReference type="Pfam" id="PF00440">
    <property type="entry name" value="TetR_N"/>
    <property type="match status" value="1"/>
</dbReference>
<dbReference type="EMBL" id="JADPUN010000198">
    <property type="protein sequence ID" value="MBF9131500.1"/>
    <property type="molecule type" value="Genomic_DNA"/>
</dbReference>
<dbReference type="InterPro" id="IPR036271">
    <property type="entry name" value="Tet_transcr_reg_TetR-rel_C_sf"/>
</dbReference>
<dbReference type="PROSITE" id="PS50977">
    <property type="entry name" value="HTH_TETR_2"/>
    <property type="match status" value="1"/>
</dbReference>
<sequence length="205" mass="22134">MPLDNTKWRDRADRSLTITEQARRAQLIRVTIELVAQHGYPGTSLARIAEAADLSKAAVLYHFPSKDAVVRAAYATVLEGLTEHVSAAVEPLSGAAALEAYIRSLVGYLVEHPAYARVIVAAIAEDEEVTDRPNAPSRWQTVGLLVEAASAAGDHRVGPDPRITAVIINGAIDAIVSEYLDDPRFDTTRAVDELVDLLTRALGRS</sequence>
<reference evidence="6 7" key="1">
    <citation type="submission" date="2020-11" db="EMBL/GenBank/DDBJ databases">
        <title>A novel isolate from a Black sea contaminated sediment with potential to produce alkanes: Plantactinospora alkalitolerans sp. nov.</title>
        <authorList>
            <person name="Carro L."/>
            <person name="Veyisoglu A."/>
            <person name="Guven K."/>
            <person name="Schumann P."/>
            <person name="Klenk H.-P."/>
            <person name="Sahin N."/>
        </authorList>
    </citation>
    <scope>NUCLEOTIDE SEQUENCE [LARGE SCALE GENOMIC DNA]</scope>
    <source>
        <strain evidence="6 7">S1510</strain>
    </source>
</reference>
<dbReference type="Proteomes" id="UP000638560">
    <property type="component" value="Unassembled WGS sequence"/>
</dbReference>
<dbReference type="PANTHER" id="PTHR30055">
    <property type="entry name" value="HTH-TYPE TRANSCRIPTIONAL REGULATOR RUTR"/>
    <property type="match status" value="1"/>
</dbReference>
<keyword evidence="2 4" id="KW-0238">DNA-binding</keyword>
<dbReference type="SUPFAM" id="SSF46689">
    <property type="entry name" value="Homeodomain-like"/>
    <property type="match status" value="1"/>
</dbReference>
<dbReference type="InterPro" id="IPR050109">
    <property type="entry name" value="HTH-type_TetR-like_transc_reg"/>
</dbReference>
<evidence type="ECO:0000256" key="1">
    <source>
        <dbReference type="ARBA" id="ARBA00023015"/>
    </source>
</evidence>
<keyword evidence="1" id="KW-0805">Transcription regulation</keyword>
<keyword evidence="3" id="KW-0804">Transcription</keyword>
<name>A0ABS0GZ71_9ACTN</name>
<evidence type="ECO:0000256" key="4">
    <source>
        <dbReference type="PROSITE-ProRule" id="PRU00335"/>
    </source>
</evidence>
<keyword evidence="7" id="KW-1185">Reference proteome</keyword>
<evidence type="ECO:0000313" key="7">
    <source>
        <dbReference type="Proteomes" id="UP000638560"/>
    </source>
</evidence>
<comment type="caution">
    <text evidence="6">The sequence shown here is derived from an EMBL/GenBank/DDBJ whole genome shotgun (WGS) entry which is preliminary data.</text>
</comment>
<accession>A0ABS0GZ71</accession>